<comment type="subcellular location">
    <subcellularLocation>
        <location evidence="1">Cell membrane</location>
        <topology evidence="1">Multi-pass membrane protein</topology>
    </subcellularLocation>
</comment>
<comment type="caution">
    <text evidence="13">The sequence shown here is derived from an EMBL/GenBank/DDBJ whole genome shotgun (WGS) entry which is preliminary data.</text>
</comment>
<evidence type="ECO:0000256" key="1">
    <source>
        <dbReference type="ARBA" id="ARBA00004651"/>
    </source>
</evidence>
<dbReference type="PANTHER" id="PTHR32089">
    <property type="entry name" value="METHYL-ACCEPTING CHEMOTAXIS PROTEIN MCPB"/>
    <property type="match status" value="1"/>
</dbReference>
<evidence type="ECO:0000313" key="14">
    <source>
        <dbReference type="Proteomes" id="UP001601058"/>
    </source>
</evidence>
<comment type="similarity">
    <text evidence="8">Belongs to the methyl-accepting chemotaxis (MCP) protein family.</text>
</comment>
<dbReference type="RefSeq" id="WP_389224091.1">
    <property type="nucleotide sequence ID" value="NZ_JBIACJ010000023.1"/>
</dbReference>
<keyword evidence="3" id="KW-0145">Chemotaxis</keyword>
<keyword evidence="6 10" id="KW-0472">Membrane</keyword>
<evidence type="ECO:0000256" key="4">
    <source>
        <dbReference type="ARBA" id="ARBA00022692"/>
    </source>
</evidence>
<keyword evidence="4 10" id="KW-0812">Transmembrane</keyword>
<evidence type="ECO:0000256" key="7">
    <source>
        <dbReference type="ARBA" id="ARBA00023224"/>
    </source>
</evidence>
<evidence type="ECO:0000313" key="13">
    <source>
        <dbReference type="EMBL" id="MFE8698894.1"/>
    </source>
</evidence>
<dbReference type="InterPro" id="IPR033479">
    <property type="entry name" value="dCache_1"/>
</dbReference>
<evidence type="ECO:0000256" key="10">
    <source>
        <dbReference type="SAM" id="Phobius"/>
    </source>
</evidence>
<evidence type="ECO:0000256" key="9">
    <source>
        <dbReference type="PROSITE-ProRule" id="PRU00284"/>
    </source>
</evidence>
<dbReference type="Pfam" id="PF02743">
    <property type="entry name" value="dCache_1"/>
    <property type="match status" value="1"/>
</dbReference>
<dbReference type="PANTHER" id="PTHR32089:SF114">
    <property type="entry name" value="METHYL-ACCEPTING CHEMOTAXIS PROTEIN MCPB"/>
    <property type="match status" value="1"/>
</dbReference>
<proteinExistence type="inferred from homology"/>
<dbReference type="InterPro" id="IPR003660">
    <property type="entry name" value="HAMP_dom"/>
</dbReference>
<reference evidence="13 14" key="1">
    <citation type="submission" date="2024-08" db="EMBL/GenBank/DDBJ databases">
        <title>Two novel Cytobacillus novel species.</title>
        <authorList>
            <person name="Liu G."/>
        </authorList>
    </citation>
    <scope>NUCLEOTIDE SEQUENCE [LARGE SCALE GENOMIC DNA]</scope>
    <source>
        <strain evidence="13 14">FJAT-53684</strain>
    </source>
</reference>
<evidence type="ECO:0000259" key="11">
    <source>
        <dbReference type="PROSITE" id="PS50111"/>
    </source>
</evidence>
<dbReference type="CDD" id="cd06225">
    <property type="entry name" value="HAMP"/>
    <property type="match status" value="1"/>
</dbReference>
<dbReference type="CDD" id="cd12912">
    <property type="entry name" value="PDC2_MCP_like"/>
    <property type="match status" value="1"/>
</dbReference>
<dbReference type="InterPro" id="IPR004089">
    <property type="entry name" value="MCPsignal_dom"/>
</dbReference>
<dbReference type="EMBL" id="JBIACJ010000023">
    <property type="protein sequence ID" value="MFE8698894.1"/>
    <property type="molecule type" value="Genomic_DNA"/>
</dbReference>
<feature type="transmembrane region" description="Helical" evidence="10">
    <location>
        <begin position="285"/>
        <end position="306"/>
    </location>
</feature>
<evidence type="ECO:0000256" key="3">
    <source>
        <dbReference type="ARBA" id="ARBA00022500"/>
    </source>
</evidence>
<protein>
    <submittedName>
        <fullName evidence="13">Methyl-accepting chemotaxis protein</fullName>
    </submittedName>
</protein>
<dbReference type="Proteomes" id="UP001601058">
    <property type="component" value="Unassembled WGS sequence"/>
</dbReference>
<dbReference type="Pfam" id="PF00672">
    <property type="entry name" value="HAMP"/>
    <property type="match status" value="1"/>
</dbReference>
<evidence type="ECO:0000256" key="8">
    <source>
        <dbReference type="ARBA" id="ARBA00029447"/>
    </source>
</evidence>
<keyword evidence="7 9" id="KW-0807">Transducer</keyword>
<evidence type="ECO:0000256" key="2">
    <source>
        <dbReference type="ARBA" id="ARBA00022475"/>
    </source>
</evidence>
<keyword evidence="14" id="KW-1185">Reference proteome</keyword>
<dbReference type="Gene3D" id="1.10.8.500">
    <property type="entry name" value="HAMP domain in histidine kinase"/>
    <property type="match status" value="1"/>
</dbReference>
<sequence length="665" mass="73288">MFKKLKWKLVFTFVILLTIIVVSTQLVSTIMIKKDVVEMALQQGKQTTENLESDVVTGLRNFTDTLKIYSQNDQLIQIVQKADDKKWEEFNHEFENYLSITPEVTSIYFGTKDKRIYSNPMPDLGEGYDPTATAWYKLALEDPGKILWTEPYKNDEDGEFVITAVKAIQSKGSSETIGVIALNFNLSVIENIVNQSNVGNGGYAFLFDKDGFALAHPTLKGENVKDIEVVKKVYEKDAISQFISYKQDGAARKLYYTTLDELGWKLGVVYDEKGLYSMATNVRNISIILGLIGIAVTIVTVIFMSARIAKPIILLNEKAEEVANGNLSIDIHSKSRDEIGMLTRSFNQMIEQLRLMVSSIKLSAGETSASVDSLSAVTEETIASSSEVKKAIEDIARGTEQQAEDAEHTKALTMSFASQLLNVNGKMETMNQKSAAAEKLVDQGTVAIEQLTILSQQSQHELLTVEEVINNLLTKLQNIEEIIGTITDISDQTNLLALNASIEAARAGESGKGFAVVADEVRKLAEQTAMATAKVQSTLIELEEGSNKVIHSMKQSKKSKDLENEAVASTKTVFENINENIRLLMTSIHEAANEVMAMNENKDRVVGAISNISAVTEQAAASIQEINASIEEQVTAIETIGSSSLQLSDMANDLSKTVKRFKIEE</sequence>
<evidence type="ECO:0000256" key="6">
    <source>
        <dbReference type="ARBA" id="ARBA00023136"/>
    </source>
</evidence>
<organism evidence="13 14">
    <name type="scientific">Cytobacillus mangrovibacter</name>
    <dbReference type="NCBI Taxonomy" id="3299024"/>
    <lineage>
        <taxon>Bacteria</taxon>
        <taxon>Bacillati</taxon>
        <taxon>Bacillota</taxon>
        <taxon>Bacilli</taxon>
        <taxon>Bacillales</taxon>
        <taxon>Bacillaceae</taxon>
        <taxon>Cytobacillus</taxon>
    </lineage>
</organism>
<accession>A0ABW6K3Y4</accession>
<gene>
    <name evidence="13" type="ORF">ACFYKT_21715</name>
</gene>
<keyword evidence="5 10" id="KW-1133">Transmembrane helix</keyword>
<name>A0ABW6K3Y4_9BACI</name>
<dbReference type="SUPFAM" id="SSF58104">
    <property type="entry name" value="Methyl-accepting chemotaxis protein (MCP) signaling domain"/>
    <property type="match status" value="1"/>
</dbReference>
<dbReference type="SMART" id="SM00304">
    <property type="entry name" value="HAMP"/>
    <property type="match status" value="1"/>
</dbReference>
<dbReference type="CDD" id="cd12913">
    <property type="entry name" value="PDC1_MCP_like"/>
    <property type="match status" value="1"/>
</dbReference>
<dbReference type="Gene3D" id="3.30.450.20">
    <property type="entry name" value="PAS domain"/>
    <property type="match status" value="2"/>
</dbReference>
<dbReference type="Gene3D" id="1.10.287.950">
    <property type="entry name" value="Methyl-accepting chemotaxis protein"/>
    <property type="match status" value="1"/>
</dbReference>
<dbReference type="Pfam" id="PF00015">
    <property type="entry name" value="MCPsignal"/>
    <property type="match status" value="1"/>
</dbReference>
<evidence type="ECO:0000259" key="12">
    <source>
        <dbReference type="PROSITE" id="PS50885"/>
    </source>
</evidence>
<dbReference type="PROSITE" id="PS50885">
    <property type="entry name" value="HAMP"/>
    <property type="match status" value="1"/>
</dbReference>
<evidence type="ECO:0000256" key="5">
    <source>
        <dbReference type="ARBA" id="ARBA00022989"/>
    </source>
</evidence>
<feature type="domain" description="Methyl-accepting transducer" evidence="11">
    <location>
        <begin position="377"/>
        <end position="634"/>
    </location>
</feature>
<feature type="domain" description="HAMP" evidence="12">
    <location>
        <begin position="306"/>
        <end position="358"/>
    </location>
</feature>
<dbReference type="SMART" id="SM00283">
    <property type="entry name" value="MA"/>
    <property type="match status" value="1"/>
</dbReference>
<keyword evidence="2" id="KW-1003">Cell membrane</keyword>
<dbReference type="PROSITE" id="PS50111">
    <property type="entry name" value="CHEMOTAXIS_TRANSDUC_2"/>
    <property type="match status" value="1"/>
</dbReference>